<feature type="compositionally biased region" description="Polar residues" evidence="1">
    <location>
        <begin position="59"/>
        <end position="90"/>
    </location>
</feature>
<evidence type="ECO:0000313" key="2">
    <source>
        <dbReference type="EMBL" id="GFY70262.1"/>
    </source>
</evidence>
<protein>
    <submittedName>
        <fullName evidence="2">Uncharacterized protein</fullName>
    </submittedName>
</protein>
<evidence type="ECO:0000313" key="3">
    <source>
        <dbReference type="Proteomes" id="UP000886998"/>
    </source>
</evidence>
<dbReference type="AlphaFoldDB" id="A0A8X6YGQ3"/>
<gene>
    <name evidence="2" type="ORF">TNIN_447671</name>
</gene>
<dbReference type="Proteomes" id="UP000886998">
    <property type="component" value="Unassembled WGS sequence"/>
</dbReference>
<evidence type="ECO:0000256" key="1">
    <source>
        <dbReference type="SAM" id="MobiDB-lite"/>
    </source>
</evidence>
<feature type="non-terminal residue" evidence="2">
    <location>
        <position position="1"/>
    </location>
</feature>
<sequence>NDTFLRKIATPSYLSVMRKLCVSDCIRWSRDIYIQHLTGVQQHGSEVTPAPLTGIIEAPSTSHNGASTPVPMESQTSESANQECVSQLPLTQGEAGPV</sequence>
<dbReference type="OrthoDB" id="6432657at2759"/>
<organism evidence="2 3">
    <name type="scientific">Trichonephila inaurata madagascariensis</name>
    <dbReference type="NCBI Taxonomy" id="2747483"/>
    <lineage>
        <taxon>Eukaryota</taxon>
        <taxon>Metazoa</taxon>
        <taxon>Ecdysozoa</taxon>
        <taxon>Arthropoda</taxon>
        <taxon>Chelicerata</taxon>
        <taxon>Arachnida</taxon>
        <taxon>Araneae</taxon>
        <taxon>Araneomorphae</taxon>
        <taxon>Entelegynae</taxon>
        <taxon>Araneoidea</taxon>
        <taxon>Nephilidae</taxon>
        <taxon>Trichonephila</taxon>
        <taxon>Trichonephila inaurata</taxon>
    </lineage>
</organism>
<keyword evidence="3" id="KW-1185">Reference proteome</keyword>
<dbReference type="EMBL" id="BMAV01018141">
    <property type="protein sequence ID" value="GFY70262.1"/>
    <property type="molecule type" value="Genomic_DNA"/>
</dbReference>
<proteinExistence type="predicted"/>
<comment type="caution">
    <text evidence="2">The sequence shown here is derived from an EMBL/GenBank/DDBJ whole genome shotgun (WGS) entry which is preliminary data.</text>
</comment>
<name>A0A8X6YGQ3_9ARAC</name>
<accession>A0A8X6YGQ3</accession>
<reference evidence="2" key="1">
    <citation type="submission" date="2020-08" db="EMBL/GenBank/DDBJ databases">
        <title>Multicomponent nature underlies the extraordinary mechanical properties of spider dragline silk.</title>
        <authorList>
            <person name="Kono N."/>
            <person name="Nakamura H."/>
            <person name="Mori M."/>
            <person name="Yoshida Y."/>
            <person name="Ohtoshi R."/>
            <person name="Malay A.D."/>
            <person name="Moran D.A.P."/>
            <person name="Tomita M."/>
            <person name="Numata K."/>
            <person name="Arakawa K."/>
        </authorList>
    </citation>
    <scope>NUCLEOTIDE SEQUENCE</scope>
</reference>
<feature type="region of interest" description="Disordered" evidence="1">
    <location>
        <begin position="55"/>
        <end position="98"/>
    </location>
</feature>